<evidence type="ECO:0000313" key="10">
    <source>
        <dbReference type="Proteomes" id="UP001321786"/>
    </source>
</evidence>
<evidence type="ECO:0000256" key="2">
    <source>
        <dbReference type="ARBA" id="ARBA00009425"/>
    </source>
</evidence>
<evidence type="ECO:0000256" key="6">
    <source>
        <dbReference type="ARBA" id="ARBA00023136"/>
    </source>
</evidence>
<keyword evidence="4 7" id="KW-0812">Transmembrane</keyword>
<evidence type="ECO:0000256" key="5">
    <source>
        <dbReference type="ARBA" id="ARBA00022989"/>
    </source>
</evidence>
<feature type="transmembrane region" description="Helical" evidence="7">
    <location>
        <begin position="105"/>
        <end position="130"/>
    </location>
</feature>
<keyword evidence="5 7" id="KW-1133">Transmembrane helix</keyword>
<keyword evidence="6 7" id="KW-0472">Membrane</keyword>
<reference evidence="9 10" key="1">
    <citation type="submission" date="2023-08" db="EMBL/GenBank/DDBJ databases">
        <title>Helicovermis profunda gen. nov., sp. nov., a novel mesophilic, fermentative bacterium within the Bacillota from a deep-sea hydrothermal vent chimney.</title>
        <authorList>
            <person name="Miyazaki U."/>
            <person name="Mizutani D."/>
            <person name="Hashimoto Y."/>
            <person name="Tame A."/>
            <person name="Sawayama S."/>
            <person name="Miyazaki J."/>
            <person name="Takai K."/>
            <person name="Nakagawa S."/>
        </authorList>
    </citation>
    <scope>NUCLEOTIDE SEQUENCE [LARGE SCALE GENOMIC DNA]</scope>
    <source>
        <strain evidence="9 10">S502</strain>
    </source>
</reference>
<keyword evidence="3" id="KW-1003">Cell membrane</keyword>
<comment type="similarity">
    <text evidence="2">Belongs to the CPA3 antiporters (TC 2.A.63) subunit B family.</text>
</comment>
<comment type="subcellular location">
    <subcellularLocation>
        <location evidence="1">Cell membrane</location>
        <topology evidence="1">Multi-pass membrane protein</topology>
    </subcellularLocation>
</comment>
<dbReference type="AlphaFoldDB" id="A0AAU9E1J6"/>
<evidence type="ECO:0000259" key="8">
    <source>
        <dbReference type="Pfam" id="PF04039"/>
    </source>
</evidence>
<feature type="transmembrane region" description="Helical" evidence="7">
    <location>
        <begin position="12"/>
        <end position="30"/>
    </location>
</feature>
<feature type="transmembrane region" description="Helical" evidence="7">
    <location>
        <begin position="73"/>
        <end position="93"/>
    </location>
</feature>
<dbReference type="EMBL" id="AP028654">
    <property type="protein sequence ID" value="BEP28344.1"/>
    <property type="molecule type" value="Genomic_DNA"/>
</dbReference>
<feature type="transmembrane region" description="Helical" evidence="7">
    <location>
        <begin position="36"/>
        <end position="52"/>
    </location>
</feature>
<name>A0AAU9E1J6_9FIRM</name>
<proteinExistence type="inferred from homology"/>
<dbReference type="Pfam" id="PF04039">
    <property type="entry name" value="MnhB"/>
    <property type="match status" value="1"/>
</dbReference>
<dbReference type="InterPro" id="IPR050622">
    <property type="entry name" value="CPA3_antiporter_subunitB"/>
</dbReference>
<feature type="domain" description="Na+/H+ antiporter MnhB subunit-related protein" evidence="8">
    <location>
        <begin position="5"/>
        <end position="126"/>
    </location>
</feature>
<organism evidence="9 10">
    <name type="scientific">Helicovermis profundi</name>
    <dbReference type="NCBI Taxonomy" id="3065157"/>
    <lineage>
        <taxon>Bacteria</taxon>
        <taxon>Bacillati</taxon>
        <taxon>Bacillota</taxon>
        <taxon>Clostridia</taxon>
        <taxon>Helicovermis</taxon>
    </lineage>
</organism>
<evidence type="ECO:0000256" key="7">
    <source>
        <dbReference type="SAM" id="Phobius"/>
    </source>
</evidence>
<dbReference type="KEGG" id="hprf:HLPR_06750"/>
<evidence type="ECO:0000256" key="1">
    <source>
        <dbReference type="ARBA" id="ARBA00004651"/>
    </source>
</evidence>
<dbReference type="GO" id="GO:0005886">
    <property type="term" value="C:plasma membrane"/>
    <property type="evidence" value="ECO:0007669"/>
    <property type="project" value="UniProtKB-SubCell"/>
</dbReference>
<dbReference type="RefSeq" id="WP_338536669.1">
    <property type="nucleotide sequence ID" value="NZ_AP028654.1"/>
</dbReference>
<dbReference type="PANTHER" id="PTHR33932:SF4">
    <property type="entry name" value="NA(+)_H(+) ANTIPORTER SUBUNIT B"/>
    <property type="match status" value="1"/>
</dbReference>
<gene>
    <name evidence="9" type="ORF">HLPR_06750</name>
</gene>
<dbReference type="PANTHER" id="PTHR33932">
    <property type="entry name" value="NA(+)/H(+) ANTIPORTER SUBUNIT B"/>
    <property type="match status" value="1"/>
</dbReference>
<dbReference type="InterPro" id="IPR007182">
    <property type="entry name" value="MnhB"/>
</dbReference>
<sequence>MKTSIVKNVANIMIPFIQMFALYIMIFGHISPGGGFAGGSILGASLIMYRFIHGNEETCRKFGFRKLLKLVSFSLIGYGLLKGFVFVASFYGLNEIVPVGNVGTILSGGFIMPLNILVGIVVAITFYFIASLFEEGEIENV</sequence>
<keyword evidence="10" id="KW-1185">Reference proteome</keyword>
<protein>
    <recommendedName>
        <fullName evidence="8">Na+/H+ antiporter MnhB subunit-related protein domain-containing protein</fullName>
    </recommendedName>
</protein>
<evidence type="ECO:0000313" key="9">
    <source>
        <dbReference type="EMBL" id="BEP28344.1"/>
    </source>
</evidence>
<accession>A0AAU9E1J6</accession>
<evidence type="ECO:0000256" key="4">
    <source>
        <dbReference type="ARBA" id="ARBA00022692"/>
    </source>
</evidence>
<evidence type="ECO:0000256" key="3">
    <source>
        <dbReference type="ARBA" id="ARBA00022475"/>
    </source>
</evidence>
<dbReference type="Proteomes" id="UP001321786">
    <property type="component" value="Chromosome"/>
</dbReference>